<reference evidence="2" key="1">
    <citation type="submission" date="2021-04" db="EMBL/GenBank/DDBJ databases">
        <title>Genomic insights into ecological role and evolution of a novel Thermoplasmata order Candidatus Sysuiplasmatales.</title>
        <authorList>
            <person name="Yuan Y."/>
        </authorList>
    </citation>
    <scope>NUCLEOTIDE SEQUENCE</scope>
    <source>
        <strain evidence="2">YP2-bin.285</strain>
    </source>
</reference>
<evidence type="ECO:0000256" key="1">
    <source>
        <dbReference type="SAM" id="Phobius"/>
    </source>
</evidence>
<evidence type="ECO:0000313" key="2">
    <source>
        <dbReference type="EMBL" id="MBX8631630.1"/>
    </source>
</evidence>
<feature type="transmembrane region" description="Helical" evidence="1">
    <location>
        <begin position="20"/>
        <end position="43"/>
    </location>
</feature>
<dbReference type="AlphaFoldDB" id="A0A8J7YT18"/>
<dbReference type="EMBL" id="JAGVSJ010000006">
    <property type="protein sequence ID" value="MBX8631630.1"/>
    <property type="molecule type" value="Genomic_DNA"/>
</dbReference>
<dbReference type="Proteomes" id="UP000716004">
    <property type="component" value="Unassembled WGS sequence"/>
</dbReference>
<organism evidence="2 3">
    <name type="scientific">Candidatus Sysuiplasma superficiale</name>
    <dbReference type="NCBI Taxonomy" id="2823368"/>
    <lineage>
        <taxon>Archaea</taxon>
        <taxon>Methanobacteriati</taxon>
        <taxon>Thermoplasmatota</taxon>
        <taxon>Thermoplasmata</taxon>
        <taxon>Candidatus Sysuiplasmatales</taxon>
        <taxon>Candidatus Sysuiplasmataceae</taxon>
        <taxon>Candidatus Sysuiplasma</taxon>
    </lineage>
</organism>
<gene>
    <name evidence="2" type="ORF">J9259_03795</name>
</gene>
<accession>A0A8J7YT18</accession>
<keyword evidence="1" id="KW-0472">Membrane</keyword>
<comment type="caution">
    <text evidence="2">The sequence shown here is derived from an EMBL/GenBank/DDBJ whole genome shotgun (WGS) entry which is preliminary data.</text>
</comment>
<keyword evidence="1" id="KW-0812">Transmembrane</keyword>
<feature type="transmembrane region" description="Helical" evidence="1">
    <location>
        <begin position="151"/>
        <end position="175"/>
    </location>
</feature>
<sequence>MSPLDELMHAWAYFRKDIFAVGASLLILGTALFFLPLTTTSVLTNSGFAYSGRNSWYQSGILYLPAGYSISLKIISGTPALVGLAGYSRWNQYAEGNLSTPPLFESISGTSGEMHFTASHGTLFYIVAMPLSGTSIPVLEFIIGATNPHGFAGYSMLAFFGGSVLIFLSFSYELLRKKADRRFRQDR</sequence>
<evidence type="ECO:0000313" key="3">
    <source>
        <dbReference type="Proteomes" id="UP000716004"/>
    </source>
</evidence>
<name>A0A8J7YT18_9ARCH</name>
<proteinExistence type="predicted"/>
<feature type="transmembrane region" description="Helical" evidence="1">
    <location>
        <begin position="123"/>
        <end position="145"/>
    </location>
</feature>
<keyword evidence="1" id="KW-1133">Transmembrane helix</keyword>
<protein>
    <submittedName>
        <fullName evidence="2">Uncharacterized protein</fullName>
    </submittedName>
</protein>